<keyword evidence="1" id="KW-0812">Transmembrane</keyword>
<evidence type="ECO:0000313" key="3">
    <source>
        <dbReference type="Proteomes" id="UP000197424"/>
    </source>
</evidence>
<keyword evidence="1" id="KW-0472">Membrane</keyword>
<feature type="transmembrane region" description="Helical" evidence="1">
    <location>
        <begin position="12"/>
        <end position="33"/>
    </location>
</feature>
<keyword evidence="1" id="KW-1133">Transmembrane helix</keyword>
<dbReference type="EMBL" id="CP022115">
    <property type="protein sequence ID" value="ASJ25331.1"/>
    <property type="molecule type" value="Genomic_DNA"/>
</dbReference>
<protein>
    <submittedName>
        <fullName evidence="2">Uncharacterized protein</fullName>
    </submittedName>
</protein>
<evidence type="ECO:0000256" key="1">
    <source>
        <dbReference type="SAM" id="Phobius"/>
    </source>
</evidence>
<dbReference type="AlphaFoldDB" id="A0A248LLH5"/>
<organism evidence="2 3">
    <name type="scientific">Laribacter hongkongensis</name>
    <dbReference type="NCBI Taxonomy" id="168471"/>
    <lineage>
        <taxon>Bacteria</taxon>
        <taxon>Pseudomonadati</taxon>
        <taxon>Pseudomonadota</taxon>
        <taxon>Betaproteobacteria</taxon>
        <taxon>Neisseriales</taxon>
        <taxon>Aquaspirillaceae</taxon>
        <taxon>Laribacter</taxon>
    </lineage>
</organism>
<proteinExistence type="predicted"/>
<sequence>MLQPYLAELRGASYALAVFLTLWQLWTVILTLIPADKIKSHADTEERFRNTVSGYKRVGSQPKVPPGTH</sequence>
<reference evidence="3" key="1">
    <citation type="submission" date="2017-06" db="EMBL/GenBank/DDBJ databases">
        <title>Whole genome sequence of Laribacter hongkongensis LHGZ1.</title>
        <authorList>
            <person name="Chen D."/>
            <person name="Wu H."/>
            <person name="Chen J."/>
        </authorList>
    </citation>
    <scope>NUCLEOTIDE SEQUENCE [LARGE SCALE GENOMIC DNA]</scope>
    <source>
        <strain evidence="3">LHGZ1</strain>
    </source>
</reference>
<accession>A0A248LLH5</accession>
<name>A0A248LLH5_9NEIS</name>
<dbReference type="Proteomes" id="UP000197424">
    <property type="component" value="Chromosome"/>
</dbReference>
<gene>
    <name evidence="2" type="ORF">LHGZ1_2500</name>
</gene>
<evidence type="ECO:0000313" key="2">
    <source>
        <dbReference type="EMBL" id="ASJ25331.1"/>
    </source>
</evidence>